<dbReference type="Gene3D" id="3.40.50.720">
    <property type="entry name" value="NAD(P)-binding Rossmann-like Domain"/>
    <property type="match status" value="1"/>
</dbReference>
<feature type="domain" description="NAD(P)-binding" evidence="1">
    <location>
        <begin position="10"/>
        <end position="177"/>
    </location>
</feature>
<organism evidence="2 3">
    <name type="scientific">Streptomyces nigrescens</name>
    <dbReference type="NCBI Taxonomy" id="1920"/>
    <lineage>
        <taxon>Bacteria</taxon>
        <taxon>Bacillati</taxon>
        <taxon>Actinomycetota</taxon>
        <taxon>Actinomycetes</taxon>
        <taxon>Kitasatosporales</taxon>
        <taxon>Streptomycetaceae</taxon>
        <taxon>Streptomyces</taxon>
    </lineage>
</organism>
<evidence type="ECO:0000313" key="3">
    <source>
        <dbReference type="Proteomes" id="UP001059597"/>
    </source>
</evidence>
<proteinExistence type="predicted"/>
<dbReference type="PANTHER" id="PTHR43162">
    <property type="match status" value="1"/>
</dbReference>
<dbReference type="PANTHER" id="PTHR43162:SF1">
    <property type="entry name" value="PRESTALK A DIFFERENTIATION PROTEIN A"/>
    <property type="match status" value="1"/>
</dbReference>
<gene>
    <name evidence="2" type="ORF">HEK616_76520</name>
</gene>
<dbReference type="SUPFAM" id="SSF51735">
    <property type="entry name" value="NAD(P)-binding Rossmann-fold domains"/>
    <property type="match status" value="1"/>
</dbReference>
<accession>A0ABN6RAP7</accession>
<dbReference type="InterPro" id="IPR036291">
    <property type="entry name" value="NAD(P)-bd_dom_sf"/>
</dbReference>
<name>A0ABN6RAP7_STRNI</name>
<dbReference type="Gene3D" id="3.90.25.10">
    <property type="entry name" value="UDP-galactose 4-epimerase, domain 1"/>
    <property type="match status" value="1"/>
</dbReference>
<protein>
    <submittedName>
        <fullName evidence="2">NmrA family transcriptional regulator</fullName>
    </submittedName>
</protein>
<evidence type="ECO:0000259" key="1">
    <source>
        <dbReference type="Pfam" id="PF13460"/>
    </source>
</evidence>
<keyword evidence="3" id="KW-1185">Reference proteome</keyword>
<dbReference type="EMBL" id="AP026074">
    <property type="protein sequence ID" value="BDM74165.1"/>
    <property type="molecule type" value="Genomic_DNA"/>
</dbReference>
<geneLocation type="plasmid" evidence="2 3">
    <name>SNP1</name>
</geneLocation>
<evidence type="ECO:0000313" key="2">
    <source>
        <dbReference type="EMBL" id="BDM74165.1"/>
    </source>
</evidence>
<sequence>MGVVVIVVAGATGNVGRTLVRMLVGAGERVTAVARRITDADVPQGVRVVAADLGDAESLRPALEGAEAVFLLVAGEDPQGIVGAAKSAGARRLVLLSSQGAGTRPEVYAHAGRFEAAVRGSGLEWTILRSGGMASNALAWAEPVRLHRTAAAPFGDVGLPFIDPDDVAAVGTAVLREQGHDGATYSLTGPAAVTPRERAAALAEALGEPIRFVEQTREEAHTQMAQFMPLPVVEGTLAILGEPTEEERRVSPDVERILRRSPQGFPEWATRNAAAFR</sequence>
<dbReference type="Proteomes" id="UP001059597">
    <property type="component" value="Plasmid SNP1"/>
</dbReference>
<reference evidence="2" key="1">
    <citation type="submission" date="2022-06" db="EMBL/GenBank/DDBJ databases">
        <title>Complete genome sequence of Streptomyces nigrescens HEK616.</title>
        <authorList>
            <person name="Asamizu S."/>
            <person name="Onaka H."/>
        </authorList>
    </citation>
    <scope>NUCLEOTIDE SEQUENCE</scope>
    <source>
        <strain evidence="2">HEK616</strain>
        <plasmid evidence="2">SNP1</plasmid>
    </source>
</reference>
<dbReference type="InterPro" id="IPR051604">
    <property type="entry name" value="Ergot_Alk_Oxidoreductase"/>
</dbReference>
<keyword evidence="2" id="KW-0614">Plasmid</keyword>
<dbReference type="Pfam" id="PF13460">
    <property type="entry name" value="NAD_binding_10"/>
    <property type="match status" value="1"/>
</dbReference>
<dbReference type="InterPro" id="IPR016040">
    <property type="entry name" value="NAD(P)-bd_dom"/>
</dbReference>